<dbReference type="KEGG" id="cant:NCTC13489_02097"/>
<dbReference type="STRING" id="266748.HY04_05420"/>
<evidence type="ECO:0000313" key="4">
    <source>
        <dbReference type="Proteomes" id="UP000270036"/>
    </source>
</evidence>
<dbReference type="Proteomes" id="UP000028349">
    <property type="component" value="Unassembled WGS sequence"/>
</dbReference>
<gene>
    <name evidence="1" type="ORF">HY04_05420</name>
    <name evidence="2" type="ORF">NCTC13489_02097</name>
</gene>
<proteinExistence type="predicted"/>
<dbReference type="EMBL" id="JPEP01000002">
    <property type="protein sequence ID" value="KEY17968.1"/>
    <property type="molecule type" value="Genomic_DNA"/>
</dbReference>
<evidence type="ECO:0000313" key="2">
    <source>
        <dbReference type="EMBL" id="VEI00406.1"/>
    </source>
</evidence>
<evidence type="ECO:0000313" key="1">
    <source>
        <dbReference type="EMBL" id="KEY17968.1"/>
    </source>
</evidence>
<protein>
    <submittedName>
        <fullName evidence="2">Uncharacterized protein</fullName>
    </submittedName>
</protein>
<dbReference type="OrthoDB" id="884804at2"/>
<name>A0A3S4WTH9_9FLAO</name>
<dbReference type="EMBL" id="LR134441">
    <property type="protein sequence ID" value="VEI00406.1"/>
    <property type="molecule type" value="Genomic_DNA"/>
</dbReference>
<organism evidence="2 4">
    <name type="scientific">Kaistella antarctica</name>
    <dbReference type="NCBI Taxonomy" id="266748"/>
    <lineage>
        <taxon>Bacteria</taxon>
        <taxon>Pseudomonadati</taxon>
        <taxon>Bacteroidota</taxon>
        <taxon>Flavobacteriia</taxon>
        <taxon>Flavobacteriales</taxon>
        <taxon>Weeksellaceae</taxon>
        <taxon>Chryseobacterium group</taxon>
        <taxon>Kaistella</taxon>
    </lineage>
</organism>
<dbReference type="RefSeq" id="WP_034717929.1">
    <property type="nucleotide sequence ID" value="NZ_FOIX01000001.1"/>
</dbReference>
<dbReference type="Proteomes" id="UP000270036">
    <property type="component" value="Chromosome"/>
</dbReference>
<evidence type="ECO:0000313" key="3">
    <source>
        <dbReference type="Proteomes" id="UP000028349"/>
    </source>
</evidence>
<reference evidence="1 3" key="1">
    <citation type="submission" date="2014-07" db="EMBL/GenBank/DDBJ databases">
        <authorList>
            <person name="Pisani N.G."/>
            <person name="Newman J.D."/>
        </authorList>
    </citation>
    <scope>NUCLEOTIDE SEQUENCE [LARGE SCALE GENOMIC DNA]</scope>
    <source>
        <strain evidence="1 3">LMG 24720</strain>
    </source>
</reference>
<keyword evidence="3" id="KW-1185">Reference proteome</keyword>
<dbReference type="AlphaFoldDB" id="A0A3S4WTH9"/>
<accession>A0A3S4WTH9</accession>
<sequence length="196" mass="23629">MEKKILTTKSLIRDMGSMRKLILKHVEKNNPHYSNLAKILFEEDYYNNEGEYPSGKDLMTKTRLSQTQFRKQLVEMYEDTKGDFIYKFPKTSTSFIVKNNGRYLVLDIEDLTHIPRIGEAVEFPFFREEFHSDYLFVEDIRHRFSDCEHMIEITLKVGTYDLYWKIRKDEALLKRELSYIDMFEDDYKLKKILGYK</sequence>
<reference evidence="2 4" key="2">
    <citation type="submission" date="2018-12" db="EMBL/GenBank/DDBJ databases">
        <authorList>
            <consortium name="Pathogen Informatics"/>
        </authorList>
    </citation>
    <scope>NUCLEOTIDE SEQUENCE [LARGE SCALE GENOMIC DNA]</scope>
    <source>
        <strain evidence="2 4">NCTC13489</strain>
    </source>
</reference>